<evidence type="ECO:0000313" key="3">
    <source>
        <dbReference type="Proteomes" id="UP001239994"/>
    </source>
</evidence>
<evidence type="ECO:0000256" key="1">
    <source>
        <dbReference type="SAM" id="Phobius"/>
    </source>
</evidence>
<dbReference type="Proteomes" id="UP001239994">
    <property type="component" value="Unassembled WGS sequence"/>
</dbReference>
<reference evidence="2" key="1">
    <citation type="submission" date="2023-03" db="EMBL/GenBank/DDBJ databases">
        <title>Electrophorus voltai genome.</title>
        <authorList>
            <person name="Bian C."/>
        </authorList>
    </citation>
    <scope>NUCLEOTIDE SEQUENCE</scope>
    <source>
        <strain evidence="2">CB-2022</strain>
        <tissue evidence="2">Muscle</tissue>
    </source>
</reference>
<name>A0AAD8YQQ9_9TELE</name>
<sequence length="92" mass="10852">MEFYNESHLDIKDHDDIPITTQECGGDDIFFKLTLLLSGIIIIFIMALVVLLLLRLKKKSKQAQVTRYELWICLQLMYELSTILQERAYVTW</sequence>
<keyword evidence="1" id="KW-0472">Membrane</keyword>
<accession>A0AAD8YQQ9</accession>
<organism evidence="2 3">
    <name type="scientific">Electrophorus voltai</name>
    <dbReference type="NCBI Taxonomy" id="2609070"/>
    <lineage>
        <taxon>Eukaryota</taxon>
        <taxon>Metazoa</taxon>
        <taxon>Chordata</taxon>
        <taxon>Craniata</taxon>
        <taxon>Vertebrata</taxon>
        <taxon>Euteleostomi</taxon>
        <taxon>Actinopterygii</taxon>
        <taxon>Neopterygii</taxon>
        <taxon>Teleostei</taxon>
        <taxon>Ostariophysi</taxon>
        <taxon>Gymnotiformes</taxon>
        <taxon>Gymnotoidei</taxon>
        <taxon>Gymnotidae</taxon>
        <taxon>Electrophorus</taxon>
    </lineage>
</organism>
<dbReference type="AlphaFoldDB" id="A0AAD8YQQ9"/>
<keyword evidence="1" id="KW-0812">Transmembrane</keyword>
<evidence type="ECO:0000313" key="2">
    <source>
        <dbReference type="EMBL" id="KAK1784119.1"/>
    </source>
</evidence>
<feature type="transmembrane region" description="Helical" evidence="1">
    <location>
        <begin position="35"/>
        <end position="54"/>
    </location>
</feature>
<protein>
    <submittedName>
        <fullName evidence="2">Uncharacterized protein</fullName>
    </submittedName>
</protein>
<keyword evidence="3" id="KW-1185">Reference proteome</keyword>
<comment type="caution">
    <text evidence="2">The sequence shown here is derived from an EMBL/GenBank/DDBJ whole genome shotgun (WGS) entry which is preliminary data.</text>
</comment>
<gene>
    <name evidence="2" type="ORF">P4O66_021163</name>
</gene>
<dbReference type="EMBL" id="JAROKS010000529">
    <property type="protein sequence ID" value="KAK1784119.1"/>
    <property type="molecule type" value="Genomic_DNA"/>
</dbReference>
<proteinExistence type="predicted"/>
<keyword evidence="1" id="KW-1133">Transmembrane helix</keyword>